<gene>
    <name evidence="1" type="ORF">SDC9_170236</name>
</gene>
<evidence type="ECO:0008006" key="2">
    <source>
        <dbReference type="Google" id="ProtNLM"/>
    </source>
</evidence>
<evidence type="ECO:0000313" key="1">
    <source>
        <dbReference type="EMBL" id="MPN22851.1"/>
    </source>
</evidence>
<accession>A0A645G7H7</accession>
<organism evidence="1">
    <name type="scientific">bioreactor metagenome</name>
    <dbReference type="NCBI Taxonomy" id="1076179"/>
    <lineage>
        <taxon>unclassified sequences</taxon>
        <taxon>metagenomes</taxon>
        <taxon>ecological metagenomes</taxon>
    </lineage>
</organism>
<proteinExistence type="predicted"/>
<name>A0A645G7H7_9ZZZZ</name>
<sequence>MKQIFLILFICCSSFGFCQTTNEVRSVEFELSIGPIFASNHNQSKQTNVGAAAGLEGRYNFSQIPFSIGIKSQIAEFNRRYDNNILIKNWAINTGFTFDYHIRKWKHISLITGAGLGVSFLDDNGYSNNLYSRALSKEKTVFYFNPHFGIEFSQRIRLSAGINLADKEHSFIGINFGFIIGANEIPSILERRVRRSLNLK</sequence>
<dbReference type="EMBL" id="VSSQ01071186">
    <property type="protein sequence ID" value="MPN22851.1"/>
    <property type="molecule type" value="Genomic_DNA"/>
</dbReference>
<dbReference type="AlphaFoldDB" id="A0A645G7H7"/>
<comment type="caution">
    <text evidence="1">The sequence shown here is derived from an EMBL/GenBank/DDBJ whole genome shotgun (WGS) entry which is preliminary data.</text>
</comment>
<reference evidence="1" key="1">
    <citation type="submission" date="2019-08" db="EMBL/GenBank/DDBJ databases">
        <authorList>
            <person name="Kucharzyk K."/>
            <person name="Murdoch R.W."/>
            <person name="Higgins S."/>
            <person name="Loffler F."/>
        </authorList>
    </citation>
    <scope>NUCLEOTIDE SEQUENCE</scope>
</reference>
<protein>
    <recommendedName>
        <fullName evidence="2">Outer membrane protein beta-barrel domain-containing protein</fullName>
    </recommendedName>
</protein>